<dbReference type="GO" id="GO:0005975">
    <property type="term" value="P:carbohydrate metabolic process"/>
    <property type="evidence" value="ECO:0007669"/>
    <property type="project" value="InterPro"/>
</dbReference>
<comment type="similarity">
    <text evidence="1 2">Belongs to the glycosyl hydrolase 35 family.</text>
</comment>
<dbReference type="EMBL" id="QJKD01000008">
    <property type="protein sequence ID" value="PXX51991.1"/>
    <property type="molecule type" value="Genomic_DNA"/>
</dbReference>
<dbReference type="SUPFAM" id="SSF51445">
    <property type="entry name" value="(Trans)glycosidases"/>
    <property type="match status" value="1"/>
</dbReference>
<name>A0A2V3Y1L5_9FIRM</name>
<dbReference type="Proteomes" id="UP000248057">
    <property type="component" value="Unassembled WGS sequence"/>
</dbReference>
<sequence length="764" mass="87179">MYHLNLRDAGKRSIYPLGDQFAGISPAGDTIDFTNYYLRKNGTPLFAVSGEFHFSRCEEIYWKDELEKLKMCGINIVSTYIFWNHHEEREGEFCFAGRRNLRKFVQLCEEKGLSVIIRIGPFNHGEARNGGLPDWLYGKPFEVRQINEGFLRCTRRFYQEISKQLTGLFYKDGGPVIGAQIDNEYQHSAAPWEMTTGATDEWMASGCDGEAYMYRLRDMAKEVGIEVPFYTCTAWGGAVTPEEMMPLWGGYSYRPWIFHSYKGEHPATDEYIYSDFHNNEVSESREFKPRYLPEDRPYACCEMGGGMLCTYNYRFQFAYKSVDAMANIKIASGCNFLGYYVFKGGTNPKGTAPEFLNEGQAPKLSYDYQAAVGEFGQLRESYKRLKALHGFTKEFAEELCDTVTYLPEGAEAISPLDLDTLRYAARMKDGRGFLFINNFQDHAVTRPKKDEYIALHLAGETIEFGPVSLAPDENCILPFNMNLNGILLKYALAQPAARWAEEGIVRYLFLQPEGMEEKFVFESGTVMEEETHLYGRRYTVSREDKKCIIYTIPRNIMNDLYQLDINGRSAFVITNAAVLCDRDGIRIETSQNHTLISAYPPDLFKESAQVMQQKTSDELWGIYELSAPKKELSPSVEQTGPTRYVVHMPADLMSGLKEAVMEIEYEGDIGQAFIDGDMIHDNFCNGAPWEIGLKTYADRLKDQPLTIYITPLKKGAKVNAESAMAGRTEVVEEEIGILNRVNLKPVYEVKLTYKQEEKNGFRRV</sequence>
<evidence type="ECO:0000256" key="1">
    <source>
        <dbReference type="ARBA" id="ARBA00009809"/>
    </source>
</evidence>
<dbReference type="Pfam" id="PF01301">
    <property type="entry name" value="Glyco_hydro_35"/>
    <property type="match status" value="1"/>
</dbReference>
<keyword evidence="4" id="KW-0378">Hydrolase</keyword>
<accession>A0A2V3Y1L5</accession>
<evidence type="ECO:0000256" key="2">
    <source>
        <dbReference type="RuleBase" id="RU003679"/>
    </source>
</evidence>
<keyword evidence="5" id="KW-1185">Reference proteome</keyword>
<dbReference type="InterPro" id="IPR017853">
    <property type="entry name" value="GH"/>
</dbReference>
<dbReference type="GeneID" id="86062480"/>
<proteinExistence type="inferred from homology"/>
<reference evidence="4 5" key="1">
    <citation type="submission" date="2018-05" db="EMBL/GenBank/DDBJ databases">
        <title>Genomic Encyclopedia of Type Strains, Phase IV (KMG-IV): sequencing the most valuable type-strain genomes for metagenomic binning, comparative biology and taxonomic classification.</title>
        <authorList>
            <person name="Goeker M."/>
        </authorList>
    </citation>
    <scope>NUCLEOTIDE SEQUENCE [LARGE SCALE GENOMIC DNA]</scope>
    <source>
        <strain evidence="4 5">DSM 24995</strain>
    </source>
</reference>
<evidence type="ECO:0000313" key="4">
    <source>
        <dbReference type="EMBL" id="PXX51991.1"/>
    </source>
</evidence>
<dbReference type="Gene3D" id="3.20.20.80">
    <property type="entry name" value="Glycosidases"/>
    <property type="match status" value="1"/>
</dbReference>
<feature type="domain" description="Glycoside hydrolase 35 catalytic" evidence="3">
    <location>
        <begin position="39"/>
        <end position="390"/>
    </location>
</feature>
<dbReference type="InterPro" id="IPR031330">
    <property type="entry name" value="Gly_Hdrlase_35_cat"/>
</dbReference>
<dbReference type="PANTHER" id="PTHR23421">
    <property type="entry name" value="BETA-GALACTOSIDASE RELATED"/>
    <property type="match status" value="1"/>
</dbReference>
<evidence type="ECO:0000259" key="3">
    <source>
        <dbReference type="Pfam" id="PF01301"/>
    </source>
</evidence>
<dbReference type="PRINTS" id="PR00742">
    <property type="entry name" value="GLHYDRLASE35"/>
</dbReference>
<dbReference type="InterPro" id="IPR001944">
    <property type="entry name" value="Glycoside_Hdrlase_35"/>
</dbReference>
<comment type="caution">
    <text evidence="4">The sequence shown here is derived from an EMBL/GenBank/DDBJ whole genome shotgun (WGS) entry which is preliminary data.</text>
</comment>
<dbReference type="AlphaFoldDB" id="A0A2V3Y1L5"/>
<evidence type="ECO:0000313" key="5">
    <source>
        <dbReference type="Proteomes" id="UP000248057"/>
    </source>
</evidence>
<dbReference type="GO" id="GO:0004553">
    <property type="term" value="F:hydrolase activity, hydrolyzing O-glycosyl compounds"/>
    <property type="evidence" value="ECO:0007669"/>
    <property type="project" value="InterPro"/>
</dbReference>
<gene>
    <name evidence="4" type="ORF">DFR60_10876</name>
</gene>
<dbReference type="RefSeq" id="WP_110323808.1">
    <property type="nucleotide sequence ID" value="NZ_QJKD01000008.1"/>
</dbReference>
<organism evidence="4 5">
    <name type="scientific">Hungatella effluvii</name>
    <dbReference type="NCBI Taxonomy" id="1096246"/>
    <lineage>
        <taxon>Bacteria</taxon>
        <taxon>Bacillati</taxon>
        <taxon>Bacillota</taxon>
        <taxon>Clostridia</taxon>
        <taxon>Lachnospirales</taxon>
        <taxon>Lachnospiraceae</taxon>
        <taxon>Hungatella</taxon>
    </lineage>
</organism>
<protein>
    <submittedName>
        <fullName evidence="4">Glycosyl hydrolase family 35</fullName>
    </submittedName>
</protein>